<dbReference type="EMBL" id="FOTV01000012">
    <property type="protein sequence ID" value="SFL84250.1"/>
    <property type="molecule type" value="Genomic_DNA"/>
</dbReference>
<reference evidence="1 2" key="1">
    <citation type="submission" date="2016-10" db="EMBL/GenBank/DDBJ databases">
        <authorList>
            <person name="Varghese N."/>
            <person name="Submissions S."/>
        </authorList>
    </citation>
    <scope>NUCLEOTIDE SEQUENCE [LARGE SCALE GENOMIC DNA]</scope>
    <source>
        <strain evidence="1 2">DSM 26291</strain>
    </source>
</reference>
<name>A0ABY1FQ82_9GAMM</name>
<sequence>MAKSEKEKQRIEKRIKNSELKALLEKVDPEYVQKTVIRKSSSHAKA</sequence>
<comment type="caution">
    <text evidence="1">The sequence shown here is derived from an EMBL/GenBank/DDBJ whole genome shotgun (WGS) entry which is preliminary data.</text>
</comment>
<keyword evidence="2" id="KW-1185">Reference proteome</keyword>
<gene>
    <name evidence="1" type="ORF">SAMN04487868_1128</name>
</gene>
<organism evidence="1 2">
    <name type="scientific">Marinobacter salarius</name>
    <dbReference type="NCBI Taxonomy" id="1420917"/>
    <lineage>
        <taxon>Bacteria</taxon>
        <taxon>Pseudomonadati</taxon>
        <taxon>Pseudomonadota</taxon>
        <taxon>Gammaproteobacteria</taxon>
        <taxon>Pseudomonadales</taxon>
        <taxon>Marinobacteraceae</taxon>
        <taxon>Marinobacter</taxon>
    </lineage>
</organism>
<proteinExistence type="predicted"/>
<evidence type="ECO:0000313" key="1">
    <source>
        <dbReference type="EMBL" id="SFL84250.1"/>
    </source>
</evidence>
<dbReference type="Proteomes" id="UP000199211">
    <property type="component" value="Unassembled WGS sequence"/>
</dbReference>
<dbReference type="RefSeq" id="WP_177190634.1">
    <property type="nucleotide sequence ID" value="NZ_FOTV01000012.1"/>
</dbReference>
<evidence type="ECO:0000313" key="2">
    <source>
        <dbReference type="Proteomes" id="UP000199211"/>
    </source>
</evidence>
<accession>A0ABY1FQ82</accession>
<protein>
    <submittedName>
        <fullName evidence="1">Uncharacterized protein</fullName>
    </submittedName>
</protein>